<protein>
    <submittedName>
        <fullName evidence="1">Uncharacterized protein</fullName>
    </submittedName>
</protein>
<dbReference type="KEGG" id="aee:IM676_18245"/>
<dbReference type="AlphaFoldDB" id="A0A7S6U295"/>
<dbReference type="RefSeq" id="WP_200988193.1">
    <property type="nucleotide sequence ID" value="NZ_CP063311.1"/>
</dbReference>
<gene>
    <name evidence="1" type="ORF">IM676_18245</name>
</gene>
<sequence>MSKIVINQGIRLFLIIFVLGITSVIQAIANAQQTPPIFGDITIKPEFSPDPVQLRGMSGGSVPGRQIAGRSQTTTGPCTGFFDPTPGHTLALTTRFNYLKLLVQSPQDTTMIVKGPGGTWCNDDFDGKNPGIMGEWLPGTYQIWVGSYQKDKYSPYILQITQIK</sequence>
<proteinExistence type="predicted"/>
<evidence type="ECO:0000313" key="1">
    <source>
        <dbReference type="EMBL" id="QOV22570.1"/>
    </source>
</evidence>
<organism evidence="1 2">
    <name type="scientific">Anabaenopsis elenkinii CCIBt3563</name>
    <dbReference type="NCBI Taxonomy" id="2779889"/>
    <lineage>
        <taxon>Bacteria</taxon>
        <taxon>Bacillati</taxon>
        <taxon>Cyanobacteriota</taxon>
        <taxon>Cyanophyceae</taxon>
        <taxon>Nostocales</taxon>
        <taxon>Nodulariaceae</taxon>
        <taxon>Anabaenopsis</taxon>
    </lineage>
</organism>
<name>A0A7S6U295_9CYAN</name>
<evidence type="ECO:0000313" key="2">
    <source>
        <dbReference type="Proteomes" id="UP000593846"/>
    </source>
</evidence>
<dbReference type="EMBL" id="CP063311">
    <property type="protein sequence ID" value="QOV22570.1"/>
    <property type="molecule type" value="Genomic_DNA"/>
</dbReference>
<accession>A0A7S6U295</accession>
<reference evidence="2" key="1">
    <citation type="submission" date="2020-10" db="EMBL/GenBank/DDBJ databases">
        <title>Genome-based taxonomic classification of the species Anabaenopsis elenkinii.</title>
        <authorList>
            <person name="Delbaje E."/>
            <person name="Andreote A.P.D."/>
            <person name="Pellegrinetti T.A."/>
            <person name="Cruz R.B."/>
            <person name="Branco L.H.Z."/>
            <person name="Fiore M.F."/>
        </authorList>
    </citation>
    <scope>NUCLEOTIDE SEQUENCE [LARGE SCALE GENOMIC DNA]</scope>
    <source>
        <strain evidence="2">CCIBt3563</strain>
    </source>
</reference>
<keyword evidence="2" id="KW-1185">Reference proteome</keyword>
<dbReference type="Proteomes" id="UP000593846">
    <property type="component" value="Chromosome"/>
</dbReference>